<gene>
    <name evidence="3" type="ORF">BN980_GECA09s02320g</name>
</gene>
<evidence type="ECO:0000313" key="3">
    <source>
        <dbReference type="EMBL" id="CDO54988.1"/>
    </source>
</evidence>
<feature type="compositionally biased region" description="Polar residues" evidence="1">
    <location>
        <begin position="9"/>
        <end position="26"/>
    </location>
</feature>
<dbReference type="Gene3D" id="1.10.8.270">
    <property type="entry name" value="putative rabgap domain of human tbc1 domain family member 14 like domains"/>
    <property type="match status" value="1"/>
</dbReference>
<feature type="region of interest" description="Disordered" evidence="1">
    <location>
        <begin position="1"/>
        <end position="26"/>
    </location>
</feature>
<dbReference type="AlphaFoldDB" id="A0A0J9XBT6"/>
<dbReference type="Proteomes" id="UP000242525">
    <property type="component" value="Unassembled WGS sequence"/>
</dbReference>
<reference evidence="3" key="1">
    <citation type="submission" date="2014-03" db="EMBL/GenBank/DDBJ databases">
        <authorList>
            <person name="Casaregola S."/>
        </authorList>
    </citation>
    <scope>NUCLEOTIDE SEQUENCE [LARGE SCALE GENOMIC DNA]</scope>
    <source>
        <strain evidence="3">CLIB 918</strain>
    </source>
</reference>
<organism evidence="3 4">
    <name type="scientific">Geotrichum candidum</name>
    <name type="common">Oospora lactis</name>
    <name type="synonym">Dipodascus geotrichum</name>
    <dbReference type="NCBI Taxonomy" id="1173061"/>
    <lineage>
        <taxon>Eukaryota</taxon>
        <taxon>Fungi</taxon>
        <taxon>Dikarya</taxon>
        <taxon>Ascomycota</taxon>
        <taxon>Saccharomycotina</taxon>
        <taxon>Dipodascomycetes</taxon>
        <taxon>Dipodascales</taxon>
        <taxon>Dipodascaceae</taxon>
        <taxon>Geotrichum</taxon>
    </lineage>
</organism>
<dbReference type="EMBL" id="CCBN010000009">
    <property type="protein sequence ID" value="CDO54988.1"/>
    <property type="molecule type" value="Genomic_DNA"/>
</dbReference>
<dbReference type="SMART" id="SM00164">
    <property type="entry name" value="TBC"/>
    <property type="match status" value="1"/>
</dbReference>
<evidence type="ECO:0000256" key="1">
    <source>
        <dbReference type="SAM" id="MobiDB-lite"/>
    </source>
</evidence>
<feature type="domain" description="Rab-GAP TBC" evidence="2">
    <location>
        <begin position="286"/>
        <end position="499"/>
    </location>
</feature>
<evidence type="ECO:0000259" key="2">
    <source>
        <dbReference type="PROSITE" id="PS50086"/>
    </source>
</evidence>
<dbReference type="SUPFAM" id="SSF47923">
    <property type="entry name" value="Ypt/Rab-GAP domain of gyp1p"/>
    <property type="match status" value="2"/>
</dbReference>
<keyword evidence="4" id="KW-1185">Reference proteome</keyword>
<comment type="caution">
    <text evidence="3">The sequence shown here is derived from an EMBL/GenBank/DDBJ whole genome shotgun (WGS) entry which is preliminary data.</text>
</comment>
<dbReference type="PANTHER" id="PTHR47219:SF20">
    <property type="entry name" value="TBC1 DOMAIN FAMILY MEMBER 2B"/>
    <property type="match status" value="1"/>
</dbReference>
<feature type="compositionally biased region" description="Basic and acidic residues" evidence="1">
    <location>
        <begin position="156"/>
        <end position="169"/>
    </location>
</feature>
<dbReference type="OrthoDB" id="294251at2759"/>
<dbReference type="GO" id="GO:0005096">
    <property type="term" value="F:GTPase activator activity"/>
    <property type="evidence" value="ECO:0007669"/>
    <property type="project" value="TreeGrafter"/>
</dbReference>
<feature type="compositionally biased region" description="Polar residues" evidence="1">
    <location>
        <begin position="206"/>
        <end position="216"/>
    </location>
</feature>
<dbReference type="Gene3D" id="1.10.472.80">
    <property type="entry name" value="Ypt/Rab-GAP domain of gyp1p, domain 3"/>
    <property type="match status" value="1"/>
</dbReference>
<dbReference type="InterPro" id="IPR050302">
    <property type="entry name" value="Rab_GAP_TBC_domain"/>
</dbReference>
<dbReference type="InterPro" id="IPR035969">
    <property type="entry name" value="Rab-GAP_TBC_sf"/>
</dbReference>
<dbReference type="STRING" id="1173061.A0A0J9XBT6"/>
<name>A0A0J9XBT6_GEOCN</name>
<dbReference type="FunFam" id="1.10.8.270:FF:000026">
    <property type="entry name" value="TBC (Tre-2/Bub2/Cdc16) domain family"/>
    <property type="match status" value="1"/>
</dbReference>
<dbReference type="PROSITE" id="PS50086">
    <property type="entry name" value="TBC_RABGAP"/>
    <property type="match status" value="1"/>
</dbReference>
<dbReference type="GO" id="GO:0031267">
    <property type="term" value="F:small GTPase binding"/>
    <property type="evidence" value="ECO:0007669"/>
    <property type="project" value="TreeGrafter"/>
</dbReference>
<proteinExistence type="predicted"/>
<accession>A0A0J9XBT6</accession>
<dbReference type="Pfam" id="PF00566">
    <property type="entry name" value="RabGAP-TBC"/>
    <property type="match status" value="1"/>
</dbReference>
<dbReference type="PANTHER" id="PTHR47219">
    <property type="entry name" value="RAB GTPASE-ACTIVATING PROTEIN 1-LIKE"/>
    <property type="match status" value="1"/>
</dbReference>
<dbReference type="GO" id="GO:0030427">
    <property type="term" value="C:site of polarized growth"/>
    <property type="evidence" value="ECO:0007669"/>
    <property type="project" value="UniProtKB-ARBA"/>
</dbReference>
<evidence type="ECO:0000313" key="4">
    <source>
        <dbReference type="Proteomes" id="UP000242525"/>
    </source>
</evidence>
<sequence>MPAAFRALQQEQAASSSPALIEQNSRETAVVEPSFTFDKYELELDPPPRIGHVDPGELVAEAITSSDEEDSRPKRLSIVGSPTQAKIPSFSRPVHRTASSPNLAAVATPLKKQISYQNVSRLPPPVWGAKETAANNRISSTSTINTITTTGSLPESTDRHEDKEIKENSITDNTTESLTAPIEPDTAKQHSSTDDDSANFSKDVEPSTTPDTTFQSSRDRYGFKKQTQFVTEAQYDEWWSRYQHHLQRRKKKWVRFMKESGLSTANDQPVRFPAKSEKLKRYIRKGIPAEWRGNAWFFYAKGYDKLSSNKGLYDKLCAQMAGVKNHDTELIERDLHRTFPDNIHFRNEEASDGGRSRETETVMITSLRKVLTAFSVYQPKIGYCQSLNFLAGLLLLFMDEERAFWMLVIITQRYLPGVHEITLEGVNVDQGVLMLCVREALPKMWAKVGVNFDGEQYKNIITRLPPITLCTAGWFMSGFIGIMPVETVLRVWDCFFFEESKTFFRIALTIFKLAEPEVEKLEDPMEIFQVVQTMPKRLIDASGLLAACFKRRNGFGHISQEEIRRLGDFVRERRQQANLKALKETNGSGGNNNNGTADDAEADEVDDLEEYYNFRHASRPLHMQLSRRMRSLRLPSSTTPATVPPQPR</sequence>
<dbReference type="InterPro" id="IPR000195">
    <property type="entry name" value="Rab-GAP-TBC_dom"/>
</dbReference>
<feature type="region of interest" description="Disordered" evidence="1">
    <location>
        <begin position="145"/>
        <end position="218"/>
    </location>
</feature>
<protein>
    <submittedName>
        <fullName evidence="3">Similar to Saccharomyces cerevisiae YNL293W MSB3 GTPase-activating protein for Sec4p and several other Rab GTPases</fullName>
    </submittedName>
</protein>